<feature type="region of interest" description="Disordered" evidence="1">
    <location>
        <begin position="1"/>
        <end position="20"/>
    </location>
</feature>
<reference evidence="2 3" key="1">
    <citation type="submission" date="2019-11" db="EMBL/GenBank/DDBJ databases">
        <title>Comparative genomics of hydrocarbon-degrading Desulfosarcina strains.</title>
        <authorList>
            <person name="Watanabe M."/>
            <person name="Kojima H."/>
            <person name="Fukui M."/>
        </authorList>
    </citation>
    <scope>NUCLEOTIDE SEQUENCE [LARGE SCALE GENOMIC DNA]</scope>
    <source>
        <strain evidence="2 3">PL12</strain>
    </source>
</reference>
<keyword evidence="3" id="KW-1185">Reference proteome</keyword>
<gene>
    <name evidence="2" type="ORF">DSCA_21630</name>
</gene>
<sequence>MKETFNNAGDRQQQRSMTSDQCLQEALAERERFLGRNAHLRPYQAEIDRVLDQSGNCRGRMEVLGTLLQGKLLEMQKELYTLSKMLQASVNSN</sequence>
<dbReference type="EMBL" id="AP021874">
    <property type="protein sequence ID" value="BBO68233.1"/>
    <property type="molecule type" value="Genomic_DNA"/>
</dbReference>
<evidence type="ECO:0000313" key="3">
    <source>
        <dbReference type="Proteomes" id="UP000427906"/>
    </source>
</evidence>
<accession>A0A5K7YI46</accession>
<proteinExistence type="predicted"/>
<evidence type="ECO:0000313" key="2">
    <source>
        <dbReference type="EMBL" id="BBO68233.1"/>
    </source>
</evidence>
<dbReference type="OrthoDB" id="9898928at2"/>
<dbReference type="Proteomes" id="UP000427906">
    <property type="component" value="Chromosome"/>
</dbReference>
<organism evidence="2 3">
    <name type="scientific">Desulfosarcina alkanivorans</name>
    <dbReference type="NCBI Taxonomy" id="571177"/>
    <lineage>
        <taxon>Bacteria</taxon>
        <taxon>Pseudomonadati</taxon>
        <taxon>Thermodesulfobacteriota</taxon>
        <taxon>Desulfobacteria</taxon>
        <taxon>Desulfobacterales</taxon>
        <taxon>Desulfosarcinaceae</taxon>
        <taxon>Desulfosarcina</taxon>
    </lineage>
</organism>
<name>A0A5K7YI46_9BACT</name>
<dbReference type="RefSeq" id="WP_155316415.1">
    <property type="nucleotide sequence ID" value="NZ_AP021874.1"/>
</dbReference>
<dbReference type="KEGG" id="dalk:DSCA_21630"/>
<dbReference type="AlphaFoldDB" id="A0A5K7YI46"/>
<evidence type="ECO:0000256" key="1">
    <source>
        <dbReference type="SAM" id="MobiDB-lite"/>
    </source>
</evidence>
<protein>
    <submittedName>
        <fullName evidence="2">Uncharacterized protein</fullName>
    </submittedName>
</protein>